<dbReference type="AlphaFoldDB" id="A0A927CW76"/>
<proteinExistence type="predicted"/>
<dbReference type="EMBL" id="JACXSI010000024">
    <property type="protein sequence ID" value="MBD3108918.1"/>
    <property type="molecule type" value="Genomic_DNA"/>
</dbReference>
<name>A0A927CW76_9BACI</name>
<evidence type="ECO:0000313" key="2">
    <source>
        <dbReference type="Proteomes" id="UP000602076"/>
    </source>
</evidence>
<sequence>MDKVLLYRRKDDELTVYIYGYLKQSQLEVMVAFIEKKWNDEIHEYYYLLTEEETTELHDMLKEEMQSDEPLLDLVQEMFKGPECEKRFIEFLVEHNIHYTYYAY</sequence>
<dbReference type="RefSeq" id="WP_190998457.1">
    <property type="nucleotide sequence ID" value="NZ_JACXSI010000024.1"/>
</dbReference>
<keyword evidence="2" id="KW-1185">Reference proteome</keyword>
<reference evidence="1" key="1">
    <citation type="submission" date="2020-09" db="EMBL/GenBank/DDBJ databases">
        <title>Bacillus faecalis sp. nov., a moderately halophilic bacterium isolated from cow faeces.</title>
        <authorList>
            <person name="Jiang L."/>
            <person name="Lee J."/>
        </authorList>
    </citation>
    <scope>NUCLEOTIDE SEQUENCE</scope>
    <source>
        <strain evidence="1">AGMB 02131</strain>
    </source>
</reference>
<gene>
    <name evidence="1" type="ORF">IEO70_11150</name>
</gene>
<comment type="caution">
    <text evidence="1">The sequence shown here is derived from an EMBL/GenBank/DDBJ whole genome shotgun (WGS) entry which is preliminary data.</text>
</comment>
<organism evidence="1 2">
    <name type="scientific">Peribacillus faecalis</name>
    <dbReference type="NCBI Taxonomy" id="2772559"/>
    <lineage>
        <taxon>Bacteria</taxon>
        <taxon>Bacillati</taxon>
        <taxon>Bacillota</taxon>
        <taxon>Bacilli</taxon>
        <taxon>Bacillales</taxon>
        <taxon>Bacillaceae</taxon>
        <taxon>Peribacillus</taxon>
    </lineage>
</organism>
<accession>A0A927CW76</accession>
<dbReference type="Proteomes" id="UP000602076">
    <property type="component" value="Unassembled WGS sequence"/>
</dbReference>
<evidence type="ECO:0000313" key="1">
    <source>
        <dbReference type="EMBL" id="MBD3108918.1"/>
    </source>
</evidence>
<protein>
    <submittedName>
        <fullName evidence="1">Uncharacterized protein</fullName>
    </submittedName>
</protein>